<dbReference type="AlphaFoldDB" id="A0A8E2JGK8"/>
<feature type="compositionally biased region" description="Polar residues" evidence="2">
    <location>
        <begin position="520"/>
        <end position="537"/>
    </location>
</feature>
<organism evidence="4 5">
    <name type="scientific">Lepidopterella palustris CBS 459.81</name>
    <dbReference type="NCBI Taxonomy" id="1314670"/>
    <lineage>
        <taxon>Eukaryota</taxon>
        <taxon>Fungi</taxon>
        <taxon>Dikarya</taxon>
        <taxon>Ascomycota</taxon>
        <taxon>Pezizomycotina</taxon>
        <taxon>Dothideomycetes</taxon>
        <taxon>Pleosporomycetidae</taxon>
        <taxon>Mytilinidiales</taxon>
        <taxon>Argynnaceae</taxon>
        <taxon>Lepidopterella</taxon>
    </lineage>
</organism>
<feature type="compositionally biased region" description="Basic residues" evidence="2">
    <location>
        <begin position="252"/>
        <end position="261"/>
    </location>
</feature>
<dbReference type="EMBL" id="KV744907">
    <property type="protein sequence ID" value="OCK81839.1"/>
    <property type="molecule type" value="Genomic_DNA"/>
</dbReference>
<evidence type="ECO:0000313" key="5">
    <source>
        <dbReference type="Proteomes" id="UP000250266"/>
    </source>
</evidence>
<keyword evidence="1" id="KW-0539">Nucleus</keyword>
<dbReference type="Proteomes" id="UP000250266">
    <property type="component" value="Unassembled WGS sequence"/>
</dbReference>
<dbReference type="CDD" id="cd00067">
    <property type="entry name" value="GAL4"/>
    <property type="match status" value="1"/>
</dbReference>
<proteinExistence type="predicted"/>
<dbReference type="SMART" id="SM00066">
    <property type="entry name" value="GAL4"/>
    <property type="match status" value="1"/>
</dbReference>
<feature type="region of interest" description="Disordered" evidence="2">
    <location>
        <begin position="512"/>
        <end position="540"/>
    </location>
</feature>
<dbReference type="InterPro" id="IPR001138">
    <property type="entry name" value="Zn2Cys6_DnaBD"/>
</dbReference>
<name>A0A8E2JGK8_9PEZI</name>
<accession>A0A8E2JGK8</accession>
<feature type="compositionally biased region" description="Polar residues" evidence="2">
    <location>
        <begin position="228"/>
        <end position="251"/>
    </location>
</feature>
<feature type="compositionally biased region" description="Polar residues" evidence="2">
    <location>
        <begin position="1"/>
        <end position="12"/>
    </location>
</feature>
<feature type="region of interest" description="Disordered" evidence="2">
    <location>
        <begin position="1"/>
        <end position="20"/>
    </location>
</feature>
<feature type="compositionally biased region" description="Basic and acidic residues" evidence="2">
    <location>
        <begin position="211"/>
        <end position="227"/>
    </location>
</feature>
<feature type="domain" description="Zn(2)-C6 fungal-type" evidence="3">
    <location>
        <begin position="15"/>
        <end position="91"/>
    </location>
</feature>
<gene>
    <name evidence="4" type="ORF">K432DRAFT_424632</name>
</gene>
<keyword evidence="5" id="KW-1185">Reference proteome</keyword>
<dbReference type="Gene3D" id="4.10.240.10">
    <property type="entry name" value="Zn(2)-C6 fungal-type DNA-binding domain"/>
    <property type="match status" value="1"/>
</dbReference>
<feature type="region of interest" description="Disordered" evidence="2">
    <location>
        <begin position="176"/>
        <end position="303"/>
    </location>
</feature>
<feature type="region of interest" description="Disordered" evidence="2">
    <location>
        <begin position="93"/>
        <end position="148"/>
    </location>
</feature>
<reference evidence="4 5" key="1">
    <citation type="journal article" date="2016" name="Nat. Commun.">
        <title>Ectomycorrhizal ecology is imprinted in the genome of the dominant symbiotic fungus Cenococcum geophilum.</title>
        <authorList>
            <consortium name="DOE Joint Genome Institute"/>
            <person name="Peter M."/>
            <person name="Kohler A."/>
            <person name="Ohm R.A."/>
            <person name="Kuo A."/>
            <person name="Krutzmann J."/>
            <person name="Morin E."/>
            <person name="Arend M."/>
            <person name="Barry K.W."/>
            <person name="Binder M."/>
            <person name="Choi C."/>
            <person name="Clum A."/>
            <person name="Copeland A."/>
            <person name="Grisel N."/>
            <person name="Haridas S."/>
            <person name="Kipfer T."/>
            <person name="LaButti K."/>
            <person name="Lindquist E."/>
            <person name="Lipzen A."/>
            <person name="Maire R."/>
            <person name="Meier B."/>
            <person name="Mihaltcheva S."/>
            <person name="Molinier V."/>
            <person name="Murat C."/>
            <person name="Poggeler S."/>
            <person name="Quandt C.A."/>
            <person name="Sperisen C."/>
            <person name="Tritt A."/>
            <person name="Tisserant E."/>
            <person name="Crous P.W."/>
            <person name="Henrissat B."/>
            <person name="Nehls U."/>
            <person name="Egli S."/>
            <person name="Spatafora J.W."/>
            <person name="Grigoriev I.V."/>
            <person name="Martin F.M."/>
        </authorList>
    </citation>
    <scope>NUCLEOTIDE SEQUENCE [LARGE SCALE GENOMIC DNA]</scope>
    <source>
        <strain evidence="4 5">CBS 459.81</strain>
    </source>
</reference>
<sequence>MQHAQRPTSQFHSGRRQHRSCDQCRKGKRACDVAIVASSINWPSNRPLNARVGGGIDGQSPHAVTAAEPCSNCAKTGKGCTLEWLNSVRRGDMRRLKGNISGKTAPKRSEPSYTPHDRRQRRTSSASPVYQTRPPPSDEGVSISEPLNYDFSPTDLDAFQLATYFAADDKAADYSQADKGAWEPQEPDDQAVAQPLPDKSIHEPNYIETSNFDRTRVYSEAVNRHSGTDASQNGDQTFHSSKCRSDSLQSQKHPRLSRRTRSSLEAPYQWQEQGSTRRHPSFPWTLSTSSDPSSSAPQQRLAESANQSLLTGGLLQIYHDSMENALSCWLTEKTCPYRINDALSLPFNSPNSNRHEPMIEEWGPNWSNRICVRVCRLDRASAAVRDRPLTLSEEKAASRALHLAIMSFATQWAQNSQRSAAEFSAFTLFEDGHLDGSPTSGTDTRFGGSSANHNATPTPAIEFDREIQEVFWHQARRALQDTAEIESFRVIFAHIIFSLTQPPLDKTQHIQGAASKRRYSSTSVTNSTQLGDYSSPNDYGLNNGPSSCSTTTGYGVTMPSSKDLDEVIELEGPPIFLETALRQIYSYRCKLGRLRMRNASRIRIQASGGLVDPSTSPPSSTDPLTVEDRKTFDLLFWLSVMFDTLSAAMNKRPLVVSDEDSDVNRCDSFPNDPLRKYYPGFSGASSSSISDDSDSRLWGNLLLRQKDLRHCHFVARWPCSYEDAASTLCDAAPIKVLLFRKVTRLQTLLSRGITTDRLEESIHDALKVYQYWLDTYNPFILSCIANHDELPNRIQSWYVVLAGHWHLAGLLLADAIASVDDARMGLEPQRMARQSSLLVEKLREQNAYAISDLGRCASPRHDSSFAQGREFHHAVNKGALLTEPWTVVLIRSFSNAGNVLLELLANRAQFFAVGDITDIEIEQLRSRCESCIQALWYLGKKSDMALLAANALSDALRDRLFNVSQIISTETLDGLRNQGGEAVRRHLFSNPIVNEAFSFPFSDVPPSGMSLF</sequence>
<protein>
    <recommendedName>
        <fullName evidence="3">Zn(2)-C6 fungal-type domain-containing protein</fullName>
    </recommendedName>
</protein>
<evidence type="ECO:0000313" key="4">
    <source>
        <dbReference type="EMBL" id="OCK81839.1"/>
    </source>
</evidence>
<dbReference type="OrthoDB" id="5958943at2759"/>
<evidence type="ECO:0000256" key="1">
    <source>
        <dbReference type="ARBA" id="ARBA00023242"/>
    </source>
</evidence>
<evidence type="ECO:0000259" key="3">
    <source>
        <dbReference type="SMART" id="SM00066"/>
    </source>
</evidence>
<dbReference type="GO" id="GO:0008270">
    <property type="term" value="F:zinc ion binding"/>
    <property type="evidence" value="ECO:0007669"/>
    <property type="project" value="InterPro"/>
</dbReference>
<evidence type="ECO:0000256" key="2">
    <source>
        <dbReference type="SAM" id="MobiDB-lite"/>
    </source>
</evidence>
<dbReference type="InterPro" id="IPR036864">
    <property type="entry name" value="Zn2-C6_fun-type_DNA-bd_sf"/>
</dbReference>
<dbReference type="GO" id="GO:0000981">
    <property type="term" value="F:DNA-binding transcription factor activity, RNA polymerase II-specific"/>
    <property type="evidence" value="ECO:0007669"/>
    <property type="project" value="InterPro"/>
</dbReference>